<dbReference type="Proteomes" id="UP000004947">
    <property type="component" value="Unassembled WGS sequence"/>
</dbReference>
<dbReference type="InterPro" id="IPR000277">
    <property type="entry name" value="Cys/Met-Metab_PyrdxlP-dep_enz"/>
</dbReference>
<dbReference type="eggNOG" id="COG2873">
    <property type="taxonomic scope" value="Bacteria"/>
</dbReference>
<keyword evidence="3" id="KW-0808">Transferase</keyword>
<dbReference type="InterPro" id="IPR015421">
    <property type="entry name" value="PyrdxlP-dep_Trfase_major"/>
</dbReference>
<dbReference type="CDD" id="cd00614">
    <property type="entry name" value="CGS_like"/>
    <property type="match status" value="1"/>
</dbReference>
<dbReference type="Gene3D" id="3.90.1150.10">
    <property type="entry name" value="Aspartate Aminotransferase, domain 1"/>
    <property type="match status" value="1"/>
</dbReference>
<dbReference type="InterPro" id="IPR054542">
    <property type="entry name" value="Cys_met_metab_PP"/>
</dbReference>
<evidence type="ECO:0000256" key="1">
    <source>
        <dbReference type="ARBA" id="ARBA00001933"/>
    </source>
</evidence>
<dbReference type="InterPro" id="IPR006235">
    <property type="entry name" value="OAc-hSer/O-AcSer_sulfhydrylase"/>
</dbReference>
<evidence type="ECO:0000256" key="2">
    <source>
        <dbReference type="ARBA" id="ARBA00009077"/>
    </source>
</evidence>
<dbReference type="GO" id="GO:0019346">
    <property type="term" value="P:transsulfuration"/>
    <property type="evidence" value="ECO:0007669"/>
    <property type="project" value="InterPro"/>
</dbReference>
<proteinExistence type="inferred from homology"/>
<reference evidence="7 8" key="1">
    <citation type="journal article" date="2010" name="J. Bacteriol.">
        <title>Genome sequence of Lentisphaera araneosa HTCC2155T, the type species of the order Lentisphaerales in the phylum Lentisphaerae.</title>
        <authorList>
            <person name="Thrash J.C."/>
            <person name="Cho J.C."/>
            <person name="Vergin K.L."/>
            <person name="Morris R.M."/>
            <person name="Giovannoni S.J."/>
        </authorList>
    </citation>
    <scope>NUCLEOTIDE SEQUENCE [LARGE SCALE GENOMIC DNA]</scope>
    <source>
        <strain evidence="7 8">HTCC2155</strain>
    </source>
</reference>
<dbReference type="InterPro" id="IPR015422">
    <property type="entry name" value="PyrdxlP-dep_Trfase_small"/>
</dbReference>
<evidence type="ECO:0000313" key="7">
    <source>
        <dbReference type="EMBL" id="EDM28003.1"/>
    </source>
</evidence>
<dbReference type="AlphaFoldDB" id="A6DJC9"/>
<dbReference type="RefSeq" id="WP_007278000.1">
    <property type="nucleotide sequence ID" value="NZ_ABCK01000006.1"/>
</dbReference>
<evidence type="ECO:0000313" key="8">
    <source>
        <dbReference type="Proteomes" id="UP000004947"/>
    </source>
</evidence>
<feature type="modified residue" description="N6-(pyridoxal phosphate)lysine" evidence="5">
    <location>
        <position position="203"/>
    </location>
</feature>
<dbReference type="PANTHER" id="PTHR43797:SF2">
    <property type="entry name" value="HOMOCYSTEINE_CYSTEINE SYNTHASE"/>
    <property type="match status" value="1"/>
</dbReference>
<evidence type="ECO:0000256" key="6">
    <source>
        <dbReference type="RuleBase" id="RU362118"/>
    </source>
</evidence>
<organism evidence="7 8">
    <name type="scientific">Lentisphaera araneosa HTCC2155</name>
    <dbReference type="NCBI Taxonomy" id="313628"/>
    <lineage>
        <taxon>Bacteria</taxon>
        <taxon>Pseudomonadati</taxon>
        <taxon>Lentisphaerota</taxon>
        <taxon>Lentisphaeria</taxon>
        <taxon>Lentisphaerales</taxon>
        <taxon>Lentisphaeraceae</taxon>
        <taxon>Lentisphaera</taxon>
    </lineage>
</organism>
<evidence type="ECO:0000256" key="3">
    <source>
        <dbReference type="ARBA" id="ARBA00022679"/>
    </source>
</evidence>
<evidence type="ECO:0000256" key="4">
    <source>
        <dbReference type="ARBA" id="ARBA00022898"/>
    </source>
</evidence>
<keyword evidence="4 5" id="KW-0663">Pyridoxal phosphate</keyword>
<dbReference type="NCBIfam" id="TIGR01326">
    <property type="entry name" value="OAH_OAS_sulfhy"/>
    <property type="match status" value="1"/>
</dbReference>
<accession>A6DJC9</accession>
<dbReference type="PANTHER" id="PTHR43797">
    <property type="entry name" value="HOMOCYSTEINE/CYSTEINE SYNTHASE"/>
    <property type="match status" value="1"/>
</dbReference>
<comment type="cofactor">
    <cofactor evidence="1 6">
        <name>pyridoxal 5'-phosphate</name>
        <dbReference type="ChEBI" id="CHEBI:597326"/>
    </cofactor>
</comment>
<dbReference type="GO" id="GO:0003961">
    <property type="term" value="F:O-acetylhomoserine aminocarboxypropyltransferase activity"/>
    <property type="evidence" value="ECO:0007669"/>
    <property type="project" value="TreeGrafter"/>
</dbReference>
<protein>
    <submittedName>
        <fullName evidence="7">O-acetyl-L-homoserine sulfhydrylase</fullName>
    </submittedName>
</protein>
<dbReference type="GO" id="GO:0006535">
    <property type="term" value="P:cysteine biosynthetic process from serine"/>
    <property type="evidence" value="ECO:0007669"/>
    <property type="project" value="TreeGrafter"/>
</dbReference>
<dbReference type="GO" id="GO:0030170">
    <property type="term" value="F:pyridoxal phosphate binding"/>
    <property type="evidence" value="ECO:0007669"/>
    <property type="project" value="InterPro"/>
</dbReference>
<dbReference type="GO" id="GO:0004124">
    <property type="term" value="F:cysteine synthase activity"/>
    <property type="evidence" value="ECO:0007669"/>
    <property type="project" value="TreeGrafter"/>
</dbReference>
<sequence>MQDQSKALHSSFKFDPSTNAVAVPIYQTSSYAFNSSEHAANLFSLSEFGNIYTRLMNPTTDVLEKRMADIEGGTGALACASGMSAIFLAVTTVASSGDHIISSASLYGGTETLFRYTLKKFGIEVTFLEDFSSANIQSAVKENTKLVYAESIGNPQGDVIDFEEIAESAHQNGIAFMVDNTFAPVFFKPFQHGVDIVVYSCTKWIGGHGTSIGGLIIDSGNFNWGQGRYDDFTTPDESYHGLVYWEALGDVPGMGNVAYIIKARVEGMRNIGMCPSPFNSFQVIQGLETLPLRLEKHAENALALAHYLESHEKVSWVNFTGLENHPSHERAKKYFASGQFGSVFGFGIKGGVEQAKKFIDSVEMAYHLANVGDSRTLVIHPASTTHQQLSEENLLKIGIKPDFVRVSVGIESIEDIIADFDQALAKI</sequence>
<dbReference type="Pfam" id="PF01053">
    <property type="entry name" value="Cys_Met_Meta_PP"/>
    <property type="match status" value="1"/>
</dbReference>
<dbReference type="Gene3D" id="3.40.640.10">
    <property type="entry name" value="Type I PLP-dependent aspartate aminotransferase-like (Major domain)"/>
    <property type="match status" value="1"/>
</dbReference>
<dbReference type="EMBL" id="ABCK01000006">
    <property type="protein sequence ID" value="EDM28003.1"/>
    <property type="molecule type" value="Genomic_DNA"/>
</dbReference>
<dbReference type="FunFam" id="3.40.640.10:FF:000035">
    <property type="entry name" value="O-succinylhomoserine sulfhydrylase"/>
    <property type="match status" value="1"/>
</dbReference>
<dbReference type="GO" id="GO:0071269">
    <property type="term" value="P:L-homocysteine biosynthetic process"/>
    <property type="evidence" value="ECO:0007669"/>
    <property type="project" value="TreeGrafter"/>
</dbReference>
<dbReference type="SUPFAM" id="SSF53383">
    <property type="entry name" value="PLP-dependent transferases"/>
    <property type="match status" value="1"/>
</dbReference>
<gene>
    <name evidence="7" type="ORF">LNTAR_11641</name>
</gene>
<dbReference type="PIRSF" id="PIRSF001434">
    <property type="entry name" value="CGS"/>
    <property type="match status" value="1"/>
</dbReference>
<comment type="caution">
    <text evidence="7">The sequence shown here is derived from an EMBL/GenBank/DDBJ whole genome shotgun (WGS) entry which is preliminary data.</text>
</comment>
<evidence type="ECO:0000256" key="5">
    <source>
        <dbReference type="PIRSR" id="PIRSR001434-2"/>
    </source>
</evidence>
<comment type="similarity">
    <text evidence="2 6">Belongs to the trans-sulfuration enzymes family.</text>
</comment>
<dbReference type="GO" id="GO:0005737">
    <property type="term" value="C:cytoplasm"/>
    <property type="evidence" value="ECO:0007669"/>
    <property type="project" value="TreeGrafter"/>
</dbReference>
<name>A6DJC9_9BACT</name>
<keyword evidence="8" id="KW-1185">Reference proteome</keyword>
<dbReference type="STRING" id="313628.LNTAR_11641"/>
<dbReference type="PROSITE" id="PS00868">
    <property type="entry name" value="CYS_MET_METAB_PP"/>
    <property type="match status" value="1"/>
</dbReference>
<dbReference type="InterPro" id="IPR015424">
    <property type="entry name" value="PyrdxlP-dep_Trfase"/>
</dbReference>